<dbReference type="Gene3D" id="1.10.3290.10">
    <property type="entry name" value="Fido-like domain"/>
    <property type="match status" value="1"/>
</dbReference>
<dbReference type="EMBL" id="JAJADR010000010">
    <property type="protein sequence ID" value="MCB2410748.1"/>
    <property type="molecule type" value="Genomic_DNA"/>
</dbReference>
<dbReference type="PANTHER" id="PTHR13504">
    <property type="entry name" value="FIDO DOMAIN-CONTAINING PROTEIN DDB_G0283145"/>
    <property type="match status" value="1"/>
</dbReference>
<dbReference type="RefSeq" id="WP_226179948.1">
    <property type="nucleotide sequence ID" value="NZ_JAJADR010000010.1"/>
</dbReference>
<dbReference type="Proteomes" id="UP001165296">
    <property type="component" value="Unassembled WGS sequence"/>
</dbReference>
<dbReference type="PANTHER" id="PTHR13504:SF38">
    <property type="entry name" value="FIDO DOMAIN-CONTAINING PROTEIN"/>
    <property type="match status" value="1"/>
</dbReference>
<name>A0ABS8AY94_9BACT</name>
<dbReference type="PROSITE" id="PS51459">
    <property type="entry name" value="FIDO"/>
    <property type="match status" value="1"/>
</dbReference>
<comment type="caution">
    <text evidence="2">The sequence shown here is derived from an EMBL/GenBank/DDBJ whole genome shotgun (WGS) entry which is preliminary data.</text>
</comment>
<dbReference type="SUPFAM" id="SSF140931">
    <property type="entry name" value="Fic-like"/>
    <property type="match status" value="1"/>
</dbReference>
<sequence length="412" mass="46269">MSLYDGLYRDPGAISPIKPQLPLPAELQSLALQIVEASARLSGSLHPVTATAIADFLRPANSYYSNLIEGHDTHPLDIARALQQDYSADQRNRSLQLEAKAHIEVHARLPELLAKADGNPYQATFWQNLHRAFYEHLPEEFLWTTSVEGNRLEILPGELRTTEVQVGRHIAPAADALPSFINVLESLYLPRYEHDRLARVINVAASHHRLAWLHPFLDGNGRVMRLFSDAAFQAEQLDAGGLWSMSRGLARSESAYKQALAAADSRRESDTDGRGNLSHRQLVAFCKFFLEVALDQIHYMTRVLAIDQMLDRLRGLTQLLTLRHKWRPESYYVLEAVFLKGSIPRREVERLTGLSERTAKALAQQLVAAGLLTTNLAEHLTPYRAAYPIAYAPVLFPDLYPPAKEIDMLNAS</sequence>
<reference evidence="2" key="1">
    <citation type="submission" date="2021-10" db="EMBL/GenBank/DDBJ databases">
        <authorList>
            <person name="Dean J.D."/>
            <person name="Kim M.K."/>
            <person name="Newey C.N."/>
            <person name="Stoker T.S."/>
            <person name="Thompson D.W."/>
            <person name="Grose J.H."/>
        </authorList>
    </citation>
    <scope>NUCLEOTIDE SEQUENCE</scope>
    <source>
        <strain evidence="2">BT178</strain>
    </source>
</reference>
<dbReference type="Pfam" id="PF02661">
    <property type="entry name" value="Fic"/>
    <property type="match status" value="1"/>
</dbReference>
<protein>
    <submittedName>
        <fullName evidence="2">Fic family protein</fullName>
    </submittedName>
</protein>
<dbReference type="InterPro" id="IPR036597">
    <property type="entry name" value="Fido-like_dom_sf"/>
</dbReference>
<dbReference type="InterPro" id="IPR003812">
    <property type="entry name" value="Fido"/>
</dbReference>
<accession>A0ABS8AY94</accession>
<proteinExistence type="predicted"/>
<feature type="domain" description="Fido" evidence="1">
    <location>
        <begin position="121"/>
        <end position="291"/>
    </location>
</feature>
<organism evidence="2 3">
    <name type="scientific">Hymenobacter lucidus</name>
    <dbReference type="NCBI Taxonomy" id="2880930"/>
    <lineage>
        <taxon>Bacteria</taxon>
        <taxon>Pseudomonadati</taxon>
        <taxon>Bacteroidota</taxon>
        <taxon>Cytophagia</taxon>
        <taxon>Cytophagales</taxon>
        <taxon>Hymenobacteraceae</taxon>
        <taxon>Hymenobacter</taxon>
    </lineage>
</organism>
<evidence type="ECO:0000313" key="2">
    <source>
        <dbReference type="EMBL" id="MCB2410748.1"/>
    </source>
</evidence>
<evidence type="ECO:0000259" key="1">
    <source>
        <dbReference type="PROSITE" id="PS51459"/>
    </source>
</evidence>
<evidence type="ECO:0000313" key="3">
    <source>
        <dbReference type="Proteomes" id="UP001165296"/>
    </source>
</evidence>
<gene>
    <name evidence="2" type="ORF">LGH74_22360</name>
</gene>
<dbReference type="InterPro" id="IPR040198">
    <property type="entry name" value="Fido_containing"/>
</dbReference>
<keyword evidence="3" id="KW-1185">Reference proteome</keyword>